<protein>
    <submittedName>
        <fullName evidence="2">Uncharacterized protein</fullName>
    </submittedName>
</protein>
<feature type="region of interest" description="Disordered" evidence="1">
    <location>
        <begin position="51"/>
        <end position="77"/>
    </location>
</feature>
<evidence type="ECO:0000256" key="1">
    <source>
        <dbReference type="SAM" id="MobiDB-lite"/>
    </source>
</evidence>
<gene>
    <name evidence="2" type="ORF">FRACA_370051</name>
</gene>
<accession>A0A2I2KVT9</accession>
<feature type="region of interest" description="Disordered" evidence="1">
    <location>
        <begin position="1"/>
        <end position="38"/>
    </location>
</feature>
<evidence type="ECO:0000313" key="2">
    <source>
        <dbReference type="EMBL" id="SNQ49774.1"/>
    </source>
</evidence>
<feature type="compositionally biased region" description="Pro residues" evidence="1">
    <location>
        <begin position="17"/>
        <end position="33"/>
    </location>
</feature>
<name>A0A2I2KVT9_9ACTN</name>
<evidence type="ECO:0000313" key="3">
    <source>
        <dbReference type="Proteomes" id="UP000234331"/>
    </source>
</evidence>
<dbReference type="Proteomes" id="UP000234331">
    <property type="component" value="Unassembled WGS sequence"/>
</dbReference>
<dbReference type="AlphaFoldDB" id="A0A2I2KVT9"/>
<reference evidence="2 3" key="1">
    <citation type="submission" date="2017-06" db="EMBL/GenBank/DDBJ databases">
        <authorList>
            <person name="Kim H.J."/>
            <person name="Triplett B.A."/>
        </authorList>
    </citation>
    <scope>NUCLEOTIDE SEQUENCE [LARGE SCALE GENOMIC DNA]</scope>
    <source>
        <strain evidence="2">FRACA_ARgP5</strain>
    </source>
</reference>
<organism evidence="2 3">
    <name type="scientific">Frankia canadensis</name>
    <dbReference type="NCBI Taxonomy" id="1836972"/>
    <lineage>
        <taxon>Bacteria</taxon>
        <taxon>Bacillati</taxon>
        <taxon>Actinomycetota</taxon>
        <taxon>Actinomycetes</taxon>
        <taxon>Frankiales</taxon>
        <taxon>Frankiaceae</taxon>
        <taxon>Frankia</taxon>
    </lineage>
</organism>
<proteinExistence type="predicted"/>
<sequence>MLPQRRSPRKAALAEKAPPPALPSGSPPAPPPSADEAGAFLAAILSAAPDAACAGDVSDTGDRTPPPAPLTPAEDTE</sequence>
<keyword evidence="3" id="KW-1185">Reference proteome</keyword>
<dbReference type="EMBL" id="FZMO01000301">
    <property type="protein sequence ID" value="SNQ49774.1"/>
    <property type="molecule type" value="Genomic_DNA"/>
</dbReference>